<proteinExistence type="predicted"/>
<sequence>MDEAGHQAVRLIIASYFIAIAVGVLPSENGRALMTTVLPEQYAVAAVSGFVFFTAFLILVGRQMRLAALLLANYVFWSSLVANFVAAGQINIVEFWRDLVMVAALMLTYTGPALPRRRLLRFGRRVTPRRIVPSRSEQRRISADALREQIRAEAKQDLPTPIAIVGTHQPGTNGKARNGKDERNLFADIFDAR</sequence>
<dbReference type="EMBL" id="FWFQ01000003">
    <property type="protein sequence ID" value="SLN17841.1"/>
    <property type="molecule type" value="Genomic_DNA"/>
</dbReference>
<keyword evidence="3" id="KW-1185">Reference proteome</keyword>
<dbReference type="OrthoDB" id="7870032at2"/>
<evidence type="ECO:0008006" key="4">
    <source>
        <dbReference type="Google" id="ProtNLM"/>
    </source>
</evidence>
<keyword evidence="1" id="KW-0472">Membrane</keyword>
<accession>A0A1Y5RHU5</accession>
<reference evidence="2 3" key="1">
    <citation type="submission" date="2017-03" db="EMBL/GenBank/DDBJ databases">
        <authorList>
            <person name="Afonso C.L."/>
            <person name="Miller P.J."/>
            <person name="Scott M.A."/>
            <person name="Spackman E."/>
            <person name="Goraichik I."/>
            <person name="Dimitrov K.M."/>
            <person name="Suarez D.L."/>
            <person name="Swayne D.E."/>
        </authorList>
    </citation>
    <scope>NUCLEOTIDE SEQUENCE [LARGE SCALE GENOMIC DNA]</scope>
    <source>
        <strain evidence="2 3">CECT 7680</strain>
    </source>
</reference>
<feature type="transmembrane region" description="Helical" evidence="1">
    <location>
        <begin position="67"/>
        <end position="87"/>
    </location>
</feature>
<keyword evidence="1" id="KW-1133">Transmembrane helix</keyword>
<feature type="transmembrane region" description="Helical" evidence="1">
    <location>
        <begin position="7"/>
        <end position="27"/>
    </location>
</feature>
<protein>
    <recommendedName>
        <fullName evidence="4">DoxX</fullName>
    </recommendedName>
</protein>
<evidence type="ECO:0000313" key="3">
    <source>
        <dbReference type="Proteomes" id="UP000193409"/>
    </source>
</evidence>
<evidence type="ECO:0000256" key="1">
    <source>
        <dbReference type="SAM" id="Phobius"/>
    </source>
</evidence>
<evidence type="ECO:0000313" key="2">
    <source>
        <dbReference type="EMBL" id="SLN17841.1"/>
    </source>
</evidence>
<feature type="transmembrane region" description="Helical" evidence="1">
    <location>
        <begin position="42"/>
        <end position="60"/>
    </location>
</feature>
<name>A0A1Y5RHU5_9RHOB</name>
<dbReference type="AlphaFoldDB" id="A0A1Y5RHU5"/>
<organism evidence="2 3">
    <name type="scientific">Pseudoruegeria aquimaris</name>
    <dbReference type="NCBI Taxonomy" id="393663"/>
    <lineage>
        <taxon>Bacteria</taxon>
        <taxon>Pseudomonadati</taxon>
        <taxon>Pseudomonadota</taxon>
        <taxon>Alphaproteobacteria</taxon>
        <taxon>Rhodobacterales</taxon>
        <taxon>Roseobacteraceae</taxon>
        <taxon>Pseudoruegeria</taxon>
    </lineage>
</organism>
<feature type="transmembrane region" description="Helical" evidence="1">
    <location>
        <begin position="99"/>
        <end position="115"/>
    </location>
</feature>
<keyword evidence="1" id="KW-0812">Transmembrane</keyword>
<gene>
    <name evidence="2" type="ORF">PSA7680_00570</name>
</gene>
<dbReference type="RefSeq" id="WP_085867151.1">
    <property type="nucleotide sequence ID" value="NZ_FWFQ01000003.1"/>
</dbReference>
<dbReference type="Proteomes" id="UP000193409">
    <property type="component" value="Unassembled WGS sequence"/>
</dbReference>